<comment type="caution">
    <text evidence="2">The sequence shown here is derived from an EMBL/GenBank/DDBJ whole genome shotgun (WGS) entry which is preliminary data.</text>
</comment>
<dbReference type="AlphaFoldDB" id="A0A6N3T759"/>
<reference evidence="1 3" key="1">
    <citation type="submission" date="2012-11" db="EMBL/GenBank/DDBJ databases">
        <title>Whole genome sequence of Acetobacter indonesiensis 5H-1.</title>
        <authorList>
            <person name="Azuma Y."/>
            <person name="Higashiura N."/>
            <person name="Hirakawa H."/>
            <person name="Matsushita K."/>
        </authorList>
    </citation>
    <scope>NUCLEOTIDE SEQUENCE [LARGE SCALE GENOMIC DNA]</scope>
    <source>
        <strain evidence="1 3">5H-1</strain>
    </source>
</reference>
<evidence type="ECO:0000313" key="1">
    <source>
        <dbReference type="EMBL" id="GAN64078.1"/>
    </source>
</evidence>
<evidence type="ECO:0000313" key="2">
    <source>
        <dbReference type="EMBL" id="GEN03784.1"/>
    </source>
</evidence>
<reference evidence="2 4" key="2">
    <citation type="submission" date="2019-07" db="EMBL/GenBank/DDBJ databases">
        <title>Whole genome shotgun sequence of Acetobacter indonesiensis NBRC 16471.</title>
        <authorList>
            <person name="Hosoyama A."/>
            <person name="Uohara A."/>
            <person name="Ohji S."/>
            <person name="Ichikawa N."/>
        </authorList>
    </citation>
    <scope>NUCLEOTIDE SEQUENCE [LARGE SCALE GENOMIC DNA]</scope>
    <source>
        <strain evidence="2 4">NBRC 16471</strain>
    </source>
</reference>
<keyword evidence="3" id="KW-1185">Reference proteome</keyword>
<dbReference type="Proteomes" id="UP000032673">
    <property type="component" value="Unassembled WGS sequence"/>
</dbReference>
<organism evidence="2 4">
    <name type="scientific">Acetobacter indonesiensis</name>
    <dbReference type="NCBI Taxonomy" id="104101"/>
    <lineage>
        <taxon>Bacteria</taxon>
        <taxon>Pseudomonadati</taxon>
        <taxon>Pseudomonadota</taxon>
        <taxon>Alphaproteobacteria</taxon>
        <taxon>Acetobacterales</taxon>
        <taxon>Acetobacteraceae</taxon>
        <taxon>Acetobacter</taxon>
    </lineage>
</organism>
<evidence type="ECO:0000313" key="4">
    <source>
        <dbReference type="Proteomes" id="UP000321104"/>
    </source>
</evidence>
<evidence type="ECO:0000313" key="3">
    <source>
        <dbReference type="Proteomes" id="UP000032673"/>
    </source>
</evidence>
<dbReference type="EMBL" id="BJXQ01000009">
    <property type="protein sequence ID" value="GEN03784.1"/>
    <property type="molecule type" value="Genomic_DNA"/>
</dbReference>
<sequence length="49" mass="5527">MRLFYSPAPKMQSVMTGYHLWGWLDGTFAPPPFLAERQAAMRGSAFPLP</sequence>
<protein>
    <submittedName>
        <fullName evidence="2">Uncharacterized protein</fullName>
    </submittedName>
</protein>
<dbReference type="EMBL" id="BAMW01000050">
    <property type="protein sequence ID" value="GAN64078.1"/>
    <property type="molecule type" value="Genomic_DNA"/>
</dbReference>
<dbReference type="Proteomes" id="UP000321104">
    <property type="component" value="Unassembled WGS sequence"/>
</dbReference>
<proteinExistence type="predicted"/>
<gene>
    <name evidence="1" type="ORF">Abin_053_047</name>
    <name evidence="2" type="ORF">AIN02nite_18090</name>
</gene>
<name>A0A6N3T759_9PROT</name>
<accession>A0A6N3T759</accession>